<sequence>MDNTPDLAEQLPDGVIVVRSVSGVANGDRAFRVTMGTDAEPTVTVVSEVQALHELLDAWVDSLGS</sequence>
<dbReference type="RefSeq" id="WP_134719231.1">
    <property type="nucleotide sequence ID" value="NZ_SDKM01000025.1"/>
</dbReference>
<gene>
    <name evidence="1" type="ORF">EKO23_16585</name>
</gene>
<accession>A0A4V1XYS5</accession>
<dbReference type="AlphaFoldDB" id="A0A4V1XYS5"/>
<proteinExistence type="predicted"/>
<keyword evidence="2" id="KW-1185">Reference proteome</keyword>
<organism evidence="1 2">
    <name type="scientific">Nocardioides guangzhouensis</name>
    <dbReference type="NCBI Taxonomy" id="2497878"/>
    <lineage>
        <taxon>Bacteria</taxon>
        <taxon>Bacillati</taxon>
        <taxon>Actinomycetota</taxon>
        <taxon>Actinomycetes</taxon>
        <taxon>Propionibacteriales</taxon>
        <taxon>Nocardioidaceae</taxon>
        <taxon>Nocardioides</taxon>
    </lineage>
</organism>
<comment type="caution">
    <text evidence="1">The sequence shown here is derived from an EMBL/GenBank/DDBJ whole genome shotgun (WGS) entry which is preliminary data.</text>
</comment>
<evidence type="ECO:0000313" key="2">
    <source>
        <dbReference type="Proteomes" id="UP000295198"/>
    </source>
</evidence>
<dbReference type="EMBL" id="SDKM01000025">
    <property type="protein sequence ID" value="RYP84269.1"/>
    <property type="molecule type" value="Genomic_DNA"/>
</dbReference>
<dbReference type="Proteomes" id="UP000295198">
    <property type="component" value="Unassembled WGS sequence"/>
</dbReference>
<protein>
    <submittedName>
        <fullName evidence="1">Uncharacterized protein</fullName>
    </submittedName>
</protein>
<reference evidence="1 2" key="1">
    <citation type="submission" date="2019-01" db="EMBL/GenBank/DDBJ databases">
        <title>Nocardioides guangzhouensis sp. nov., an actinobacterium isolated from soil.</title>
        <authorList>
            <person name="Fu Y."/>
            <person name="Cai Y."/>
            <person name="Lin Z."/>
            <person name="Chen P."/>
        </authorList>
    </citation>
    <scope>NUCLEOTIDE SEQUENCE [LARGE SCALE GENOMIC DNA]</scope>
    <source>
        <strain evidence="1 2">130</strain>
    </source>
</reference>
<name>A0A4V1XYS5_9ACTN</name>
<evidence type="ECO:0000313" key="1">
    <source>
        <dbReference type="EMBL" id="RYP84269.1"/>
    </source>
</evidence>